<dbReference type="Gene3D" id="3.40.50.1820">
    <property type="entry name" value="alpha/beta hydrolase"/>
    <property type="match status" value="2"/>
</dbReference>
<comment type="similarity">
    <text evidence="1">Belongs to the peptidase S28 family.</text>
</comment>
<dbReference type="GO" id="GO:0070008">
    <property type="term" value="F:serine-type exopeptidase activity"/>
    <property type="evidence" value="ECO:0007669"/>
    <property type="project" value="InterPro"/>
</dbReference>
<evidence type="ECO:0000256" key="1">
    <source>
        <dbReference type="ARBA" id="ARBA00011079"/>
    </source>
</evidence>
<dbReference type="SUPFAM" id="SSF53474">
    <property type="entry name" value="alpha/beta-Hydrolases"/>
    <property type="match status" value="1"/>
</dbReference>
<dbReference type="PANTHER" id="PTHR11010:SF117">
    <property type="entry name" value="SERINE PROTEASE 16"/>
    <property type="match status" value="1"/>
</dbReference>
<evidence type="ECO:0000256" key="4">
    <source>
        <dbReference type="ARBA" id="ARBA00022801"/>
    </source>
</evidence>
<sequence length="408" mass="45473">MPVQNLSTDSLRWLTNAQSAADSARFMQHVRFPGVHEDVGALRRPWIYYGGSYGGARAAHMRLLYPDLVWAAIASSAVTNAEINNYEYFEIIADYADPHCISTLRHAIAAIDSSLSSPWRAPFIKSLFGLSPLSNADFAAVLMGPLGAWQGKNWDPEAARGGERWDAFCERLTTGVGKGTGRLAVWRALRNYAKYIKDVEIASCPEGMSVEEVSSPIPIHRPAAPYSAFCMLTRPQCLGTSDPTKFQNTSLSETWRAWTFQVCTEWGYFMAAPPYASIVSQYLQVDYTAANCQAAFPNGDRFIIPAWPNVTVVNELGSYGIAAERLALIDGEWDPWRPRTPHSLHAPIRNDTVSQPFKLIPTGVHHYDENGLANLAKEPAHIQKIHHEEIAFVKAWLAEWEELKGHQQ</sequence>
<keyword evidence="7" id="KW-1185">Reference proteome</keyword>
<name>A0A165IV95_9BASI</name>
<evidence type="ECO:0000256" key="5">
    <source>
        <dbReference type="ARBA" id="ARBA00023180"/>
    </source>
</evidence>
<proteinExistence type="inferred from homology"/>
<keyword evidence="5" id="KW-0325">Glycoprotein</keyword>
<protein>
    <recommendedName>
        <fullName evidence="8">Peptidase S28</fullName>
    </recommendedName>
</protein>
<gene>
    <name evidence="6" type="ORF">CALCODRAFT_491674</name>
</gene>
<keyword evidence="4" id="KW-0378">Hydrolase</keyword>
<evidence type="ECO:0000313" key="7">
    <source>
        <dbReference type="Proteomes" id="UP000076842"/>
    </source>
</evidence>
<evidence type="ECO:0008006" key="8">
    <source>
        <dbReference type="Google" id="ProtNLM"/>
    </source>
</evidence>
<dbReference type="PANTHER" id="PTHR11010">
    <property type="entry name" value="PROTEASE S28 PRO-X CARBOXYPEPTIDASE-RELATED"/>
    <property type="match status" value="1"/>
</dbReference>
<dbReference type="GO" id="GO:0008239">
    <property type="term" value="F:dipeptidyl-peptidase activity"/>
    <property type="evidence" value="ECO:0007669"/>
    <property type="project" value="TreeGrafter"/>
</dbReference>
<keyword evidence="3" id="KW-0732">Signal</keyword>
<dbReference type="Proteomes" id="UP000076842">
    <property type="component" value="Unassembled WGS sequence"/>
</dbReference>
<keyword evidence="2" id="KW-0645">Protease</keyword>
<accession>A0A165IV95</accession>
<evidence type="ECO:0000313" key="6">
    <source>
        <dbReference type="EMBL" id="KZT61024.1"/>
    </source>
</evidence>
<dbReference type="OrthoDB" id="2130629at2759"/>
<evidence type="ECO:0000256" key="2">
    <source>
        <dbReference type="ARBA" id="ARBA00022670"/>
    </source>
</evidence>
<dbReference type="GO" id="GO:0006508">
    <property type="term" value="P:proteolysis"/>
    <property type="evidence" value="ECO:0007669"/>
    <property type="project" value="UniProtKB-KW"/>
</dbReference>
<dbReference type="AlphaFoldDB" id="A0A165IV95"/>
<dbReference type="EMBL" id="KV423926">
    <property type="protein sequence ID" value="KZT61024.1"/>
    <property type="molecule type" value="Genomic_DNA"/>
</dbReference>
<organism evidence="6 7">
    <name type="scientific">Calocera cornea HHB12733</name>
    <dbReference type="NCBI Taxonomy" id="1353952"/>
    <lineage>
        <taxon>Eukaryota</taxon>
        <taxon>Fungi</taxon>
        <taxon>Dikarya</taxon>
        <taxon>Basidiomycota</taxon>
        <taxon>Agaricomycotina</taxon>
        <taxon>Dacrymycetes</taxon>
        <taxon>Dacrymycetales</taxon>
        <taxon>Dacrymycetaceae</taxon>
        <taxon>Calocera</taxon>
    </lineage>
</organism>
<reference evidence="6 7" key="1">
    <citation type="journal article" date="2016" name="Mol. Biol. Evol.">
        <title>Comparative Genomics of Early-Diverging Mushroom-Forming Fungi Provides Insights into the Origins of Lignocellulose Decay Capabilities.</title>
        <authorList>
            <person name="Nagy L.G."/>
            <person name="Riley R."/>
            <person name="Tritt A."/>
            <person name="Adam C."/>
            <person name="Daum C."/>
            <person name="Floudas D."/>
            <person name="Sun H."/>
            <person name="Yadav J.S."/>
            <person name="Pangilinan J."/>
            <person name="Larsson K.H."/>
            <person name="Matsuura K."/>
            <person name="Barry K."/>
            <person name="Labutti K."/>
            <person name="Kuo R."/>
            <person name="Ohm R.A."/>
            <person name="Bhattacharya S.S."/>
            <person name="Shirouzu T."/>
            <person name="Yoshinaga Y."/>
            <person name="Martin F.M."/>
            <person name="Grigoriev I.V."/>
            <person name="Hibbett D.S."/>
        </authorList>
    </citation>
    <scope>NUCLEOTIDE SEQUENCE [LARGE SCALE GENOMIC DNA]</scope>
    <source>
        <strain evidence="6 7">HHB12733</strain>
    </source>
</reference>
<dbReference type="InParanoid" id="A0A165IV95"/>
<dbReference type="InterPro" id="IPR008758">
    <property type="entry name" value="Peptidase_S28"/>
</dbReference>
<dbReference type="Pfam" id="PF05577">
    <property type="entry name" value="Peptidase_S28"/>
    <property type="match status" value="2"/>
</dbReference>
<evidence type="ECO:0000256" key="3">
    <source>
        <dbReference type="ARBA" id="ARBA00022729"/>
    </source>
</evidence>
<dbReference type="InterPro" id="IPR029058">
    <property type="entry name" value="AB_hydrolase_fold"/>
</dbReference>